<keyword evidence="2" id="KW-1185">Reference proteome</keyword>
<protein>
    <submittedName>
        <fullName evidence="1">Uncharacterized protein</fullName>
    </submittedName>
</protein>
<organism evidence="1 2">
    <name type="scientific">Arundinibacter roseus</name>
    <dbReference type="NCBI Taxonomy" id="2070510"/>
    <lineage>
        <taxon>Bacteria</taxon>
        <taxon>Pseudomonadati</taxon>
        <taxon>Bacteroidota</taxon>
        <taxon>Cytophagia</taxon>
        <taxon>Cytophagales</taxon>
        <taxon>Spirosomataceae</taxon>
        <taxon>Arundinibacter</taxon>
    </lineage>
</organism>
<evidence type="ECO:0000313" key="1">
    <source>
        <dbReference type="EMBL" id="TDB60085.1"/>
    </source>
</evidence>
<dbReference type="EMBL" id="SMJU01000018">
    <property type="protein sequence ID" value="TDB60085.1"/>
    <property type="molecule type" value="Genomic_DNA"/>
</dbReference>
<comment type="caution">
    <text evidence="1">The sequence shown here is derived from an EMBL/GenBank/DDBJ whole genome shotgun (WGS) entry which is preliminary data.</text>
</comment>
<proteinExistence type="predicted"/>
<gene>
    <name evidence="1" type="ORF">EZE20_21680</name>
</gene>
<evidence type="ECO:0000313" key="2">
    <source>
        <dbReference type="Proteomes" id="UP000295706"/>
    </source>
</evidence>
<dbReference type="AlphaFoldDB" id="A0A4V2X8J9"/>
<accession>A0A4V2X8J9</accession>
<sequence>MQIRTRISPNQAGFLRILPPQNSGVILTGTYRQDLAGWHGDESSPSFLYYPGSFAVTNRYLMLILTQELPFEGVSPFLRSRGIDVKELKNALHEYNDYCAEMTAEKDHYEDPVGWLEAVGYRQTVEDFLGLI</sequence>
<dbReference type="RefSeq" id="WP_132121693.1">
    <property type="nucleotide sequence ID" value="NZ_SMJU01000018.1"/>
</dbReference>
<reference evidence="1 2" key="1">
    <citation type="submission" date="2019-02" db="EMBL/GenBank/DDBJ databases">
        <title>Arundinibacter roseus gen. nov., sp. nov., a new member of the family Cytophagaceae.</title>
        <authorList>
            <person name="Szuroczki S."/>
            <person name="Khayer B."/>
            <person name="Sproer C."/>
            <person name="Toumi M."/>
            <person name="Szabo A."/>
            <person name="Felfoldi T."/>
            <person name="Schumann P."/>
            <person name="Toth E."/>
        </authorList>
    </citation>
    <scope>NUCLEOTIDE SEQUENCE [LARGE SCALE GENOMIC DNA]</scope>
    <source>
        <strain evidence="1 2">DMA-k-7a</strain>
    </source>
</reference>
<name>A0A4V2X8J9_9BACT</name>
<dbReference type="Proteomes" id="UP000295706">
    <property type="component" value="Unassembled WGS sequence"/>
</dbReference>